<evidence type="ECO:0000313" key="3">
    <source>
        <dbReference type="Proteomes" id="UP001301350"/>
    </source>
</evidence>
<reference evidence="2 3" key="1">
    <citation type="submission" date="2022-07" db="EMBL/GenBank/DDBJ databases">
        <title>Genome-wide signatures of adaptation to extreme environments.</title>
        <authorList>
            <person name="Cho C.H."/>
            <person name="Yoon H.S."/>
        </authorList>
    </citation>
    <scope>NUCLEOTIDE SEQUENCE [LARGE SCALE GENOMIC DNA]</scope>
    <source>
        <strain evidence="2 3">DBV 063 E5</strain>
    </source>
</reference>
<name>A0AAV9J0M3_CYACA</name>
<sequence>MFTSLRQTPSGGRFAALQERLSSILFDLNDTADIWEQEREHLGRQSGGQLYGALTALEKVRGGFARTSERALGFASAWHAVVRAQHALAEPLSQGDLIPLAYRPGSEDGVVAQLQTGGACTSTAEATDRMASRMRARVQTLRHEMDTAVVRDMLAPRKAQYRRAREEYLKRRSEEAKEAWKMASLNLQAEAVAAVQRYAAALDEIIRLLAENSLRIGQIMCEEWRDPNMAIREVGADANGTERAEQGAGGAGGASAETERARPTTAENDAPAEEAGGGEFALYDELDAEFDNFVSLEDAAATGTAAADDSPVQHPESSERAPGDGDQNGGARATAAAAEAAKVDWEV</sequence>
<evidence type="ECO:0000313" key="2">
    <source>
        <dbReference type="EMBL" id="KAK4537573.1"/>
    </source>
</evidence>
<proteinExistence type="predicted"/>
<accession>A0AAV9J0M3</accession>
<gene>
    <name evidence="2" type="ORF">CDCA_CDCA13G3598</name>
</gene>
<feature type="region of interest" description="Disordered" evidence="1">
    <location>
        <begin position="240"/>
        <end position="275"/>
    </location>
</feature>
<feature type="region of interest" description="Disordered" evidence="1">
    <location>
        <begin position="301"/>
        <end position="347"/>
    </location>
</feature>
<comment type="caution">
    <text evidence="2">The sequence shown here is derived from an EMBL/GenBank/DDBJ whole genome shotgun (WGS) entry which is preliminary data.</text>
</comment>
<dbReference type="EMBL" id="JANCYW010000013">
    <property type="protein sequence ID" value="KAK4537573.1"/>
    <property type="molecule type" value="Genomic_DNA"/>
</dbReference>
<protein>
    <submittedName>
        <fullName evidence="2">Uncharacterized protein</fullName>
    </submittedName>
</protein>
<organism evidence="2 3">
    <name type="scientific">Cyanidium caldarium</name>
    <name type="common">Red alga</name>
    <dbReference type="NCBI Taxonomy" id="2771"/>
    <lineage>
        <taxon>Eukaryota</taxon>
        <taxon>Rhodophyta</taxon>
        <taxon>Bangiophyceae</taxon>
        <taxon>Cyanidiales</taxon>
        <taxon>Cyanidiaceae</taxon>
        <taxon>Cyanidium</taxon>
    </lineage>
</organism>
<dbReference type="AlphaFoldDB" id="A0AAV9J0M3"/>
<evidence type="ECO:0000256" key="1">
    <source>
        <dbReference type="SAM" id="MobiDB-lite"/>
    </source>
</evidence>
<feature type="compositionally biased region" description="Low complexity" evidence="1">
    <location>
        <begin position="331"/>
        <end position="340"/>
    </location>
</feature>
<keyword evidence="3" id="KW-1185">Reference proteome</keyword>
<dbReference type="Proteomes" id="UP001301350">
    <property type="component" value="Unassembled WGS sequence"/>
</dbReference>